<evidence type="ECO:0000256" key="4">
    <source>
        <dbReference type="ARBA" id="ARBA00022840"/>
    </source>
</evidence>
<dbReference type="GO" id="GO:0005829">
    <property type="term" value="C:cytosol"/>
    <property type="evidence" value="ECO:0007669"/>
    <property type="project" value="TreeGrafter"/>
</dbReference>
<dbReference type="InterPro" id="IPR011009">
    <property type="entry name" value="Kinase-like_dom_sf"/>
</dbReference>
<evidence type="ECO:0000313" key="7">
    <source>
        <dbReference type="Proteomes" id="UP000694388"/>
    </source>
</evidence>
<dbReference type="InterPro" id="IPR000719">
    <property type="entry name" value="Prot_kinase_dom"/>
</dbReference>
<feature type="domain" description="Protein kinase" evidence="5">
    <location>
        <begin position="16"/>
        <end position="203"/>
    </location>
</feature>
<protein>
    <recommendedName>
        <fullName evidence="5">Protein kinase domain-containing protein</fullName>
    </recommendedName>
</protein>
<dbReference type="GO" id="GO:0016020">
    <property type="term" value="C:membrane"/>
    <property type="evidence" value="ECO:0007669"/>
    <property type="project" value="TreeGrafter"/>
</dbReference>
<dbReference type="GO" id="GO:0000407">
    <property type="term" value="C:phagophore assembly site"/>
    <property type="evidence" value="ECO:0007669"/>
    <property type="project" value="TreeGrafter"/>
</dbReference>
<name>A0A8C4WZH0_EPTBU</name>
<proteinExistence type="predicted"/>
<evidence type="ECO:0000256" key="3">
    <source>
        <dbReference type="ARBA" id="ARBA00022777"/>
    </source>
</evidence>
<dbReference type="Proteomes" id="UP000694388">
    <property type="component" value="Unplaced"/>
</dbReference>
<keyword evidence="4" id="KW-0067">ATP-binding</keyword>
<dbReference type="Pfam" id="PF00069">
    <property type="entry name" value="Pkinase"/>
    <property type="match status" value="1"/>
</dbReference>
<dbReference type="Ensembl" id="ENSEBUT00000022207.1">
    <property type="protein sequence ID" value="ENSEBUP00000021630.1"/>
    <property type="gene ID" value="ENSEBUG00000013345.1"/>
</dbReference>
<keyword evidence="7" id="KW-1185">Reference proteome</keyword>
<dbReference type="PROSITE" id="PS50011">
    <property type="entry name" value="PROTEIN_KINASE_DOM"/>
    <property type="match status" value="1"/>
</dbReference>
<accession>A0A8C4WZH0</accession>
<evidence type="ECO:0000259" key="5">
    <source>
        <dbReference type="PROSITE" id="PS50011"/>
    </source>
</evidence>
<dbReference type="AlphaFoldDB" id="A0A8C4WZH0"/>
<dbReference type="GO" id="GO:0000045">
    <property type="term" value="P:autophagosome assembly"/>
    <property type="evidence" value="ECO:0007669"/>
    <property type="project" value="TreeGrafter"/>
</dbReference>
<dbReference type="SUPFAM" id="SSF56112">
    <property type="entry name" value="Protein kinase-like (PK-like)"/>
    <property type="match status" value="1"/>
</dbReference>
<keyword evidence="2" id="KW-0547">Nucleotide-binding</keyword>
<dbReference type="PANTHER" id="PTHR24348:SF22">
    <property type="entry name" value="NON-SPECIFIC SERINE_THREONINE PROTEIN KINASE"/>
    <property type="match status" value="1"/>
</dbReference>
<evidence type="ECO:0000256" key="1">
    <source>
        <dbReference type="ARBA" id="ARBA00022679"/>
    </source>
</evidence>
<dbReference type="PANTHER" id="PTHR24348">
    <property type="entry name" value="SERINE/THREONINE-PROTEIN KINASE UNC-51-RELATED"/>
    <property type="match status" value="1"/>
</dbReference>
<reference evidence="6" key="1">
    <citation type="submission" date="2025-08" db="UniProtKB">
        <authorList>
            <consortium name="Ensembl"/>
        </authorList>
    </citation>
    <scope>IDENTIFICATION</scope>
</reference>
<dbReference type="GO" id="GO:0005524">
    <property type="term" value="F:ATP binding"/>
    <property type="evidence" value="ECO:0007669"/>
    <property type="project" value="UniProtKB-KW"/>
</dbReference>
<dbReference type="Gene3D" id="1.10.510.10">
    <property type="entry name" value="Transferase(Phosphotransferase) domain 1"/>
    <property type="match status" value="1"/>
</dbReference>
<keyword evidence="1" id="KW-0808">Transferase</keyword>
<organism evidence="6 7">
    <name type="scientific">Eptatretus burgeri</name>
    <name type="common">Inshore hagfish</name>
    <dbReference type="NCBI Taxonomy" id="7764"/>
    <lineage>
        <taxon>Eukaryota</taxon>
        <taxon>Metazoa</taxon>
        <taxon>Chordata</taxon>
        <taxon>Craniata</taxon>
        <taxon>Vertebrata</taxon>
        <taxon>Cyclostomata</taxon>
        <taxon>Myxini</taxon>
        <taxon>Myxiniformes</taxon>
        <taxon>Myxinidae</taxon>
        <taxon>Eptatretinae</taxon>
        <taxon>Eptatretus</taxon>
    </lineage>
</organism>
<dbReference type="GeneTree" id="ENSGT00940000170031"/>
<dbReference type="GO" id="GO:0005776">
    <property type="term" value="C:autophagosome"/>
    <property type="evidence" value="ECO:0007669"/>
    <property type="project" value="TreeGrafter"/>
</dbReference>
<sequence length="203" mass="23162">MKKDEKFEEHEVIGNWEVIDQIGEGGLGLVYKAKNIKSAVEGALKQAKYLKDSNKLWREAVKMVKLKNRNIVKLFEVIENPISKQVVLVMEYVAGGSLHHQLACRKTFSLVDGWHVMKQMASAFAYIHSENIVHRDIKVTHFFVYLVEARMRANTQRTARGHETKTVGNRHQEICGRERDGVGNTGYTRWTLQGLSGRRAGNL</sequence>
<dbReference type="GO" id="GO:0004674">
    <property type="term" value="F:protein serine/threonine kinase activity"/>
    <property type="evidence" value="ECO:0007669"/>
    <property type="project" value="InterPro"/>
</dbReference>
<reference evidence="6" key="2">
    <citation type="submission" date="2025-09" db="UniProtKB">
        <authorList>
            <consortium name="Ensembl"/>
        </authorList>
    </citation>
    <scope>IDENTIFICATION</scope>
</reference>
<evidence type="ECO:0000313" key="6">
    <source>
        <dbReference type="Ensembl" id="ENSEBUP00000021630.1"/>
    </source>
</evidence>
<keyword evidence="3" id="KW-0418">Kinase</keyword>
<dbReference type="InterPro" id="IPR045269">
    <property type="entry name" value="Atg1-like"/>
</dbReference>
<evidence type="ECO:0000256" key="2">
    <source>
        <dbReference type="ARBA" id="ARBA00022741"/>
    </source>
</evidence>
<dbReference type="GO" id="GO:0010506">
    <property type="term" value="P:regulation of autophagy"/>
    <property type="evidence" value="ECO:0007669"/>
    <property type="project" value="InterPro"/>
</dbReference>